<comment type="caution">
    <text evidence="1">The sequence shown here is derived from an EMBL/GenBank/DDBJ whole genome shotgun (WGS) entry which is preliminary data.</text>
</comment>
<reference evidence="1 2" key="1">
    <citation type="submission" date="2015-01" db="EMBL/GenBank/DDBJ databases">
        <title>Evolution of Trichinella species and genotypes.</title>
        <authorList>
            <person name="Korhonen P.K."/>
            <person name="Edoardo P."/>
            <person name="Giuseppe L.R."/>
            <person name="Gasser R.B."/>
        </authorList>
    </citation>
    <scope>NUCLEOTIDE SEQUENCE [LARGE SCALE GENOMIC DNA]</scope>
    <source>
        <strain evidence="1">ISS417</strain>
    </source>
</reference>
<keyword evidence="2" id="KW-1185">Reference proteome</keyword>
<accession>A0A0V0T6J6</accession>
<gene>
    <name evidence="1" type="ORF">T05_1522</name>
</gene>
<dbReference type="EMBL" id="JYDJ01000538">
    <property type="protein sequence ID" value="KRX34622.1"/>
    <property type="molecule type" value="Genomic_DNA"/>
</dbReference>
<sequence>MREALVAVVGIRRQAGQIKRAIVRAIGTWDTEICV</sequence>
<name>A0A0V0T6J6_9BILA</name>
<protein>
    <submittedName>
        <fullName evidence="1">Uncharacterized protein</fullName>
    </submittedName>
</protein>
<organism evidence="1 2">
    <name type="scientific">Trichinella murrelli</name>
    <dbReference type="NCBI Taxonomy" id="144512"/>
    <lineage>
        <taxon>Eukaryota</taxon>
        <taxon>Metazoa</taxon>
        <taxon>Ecdysozoa</taxon>
        <taxon>Nematoda</taxon>
        <taxon>Enoplea</taxon>
        <taxon>Dorylaimia</taxon>
        <taxon>Trichinellida</taxon>
        <taxon>Trichinellidae</taxon>
        <taxon>Trichinella</taxon>
    </lineage>
</organism>
<dbReference type="Proteomes" id="UP000055048">
    <property type="component" value="Unassembled WGS sequence"/>
</dbReference>
<evidence type="ECO:0000313" key="1">
    <source>
        <dbReference type="EMBL" id="KRX34622.1"/>
    </source>
</evidence>
<dbReference type="AlphaFoldDB" id="A0A0V0T6J6"/>
<evidence type="ECO:0000313" key="2">
    <source>
        <dbReference type="Proteomes" id="UP000055048"/>
    </source>
</evidence>
<proteinExistence type="predicted"/>